<evidence type="ECO:0000313" key="4">
    <source>
        <dbReference type="Proteomes" id="UP001620645"/>
    </source>
</evidence>
<evidence type="ECO:0000256" key="2">
    <source>
        <dbReference type="SAM" id="MobiDB-lite"/>
    </source>
</evidence>
<keyword evidence="4" id="KW-1185">Reference proteome</keyword>
<organism evidence="3 4">
    <name type="scientific">Heterodera schachtii</name>
    <name type="common">Sugarbeet cyst nematode worm</name>
    <name type="synonym">Tylenchus schachtii</name>
    <dbReference type="NCBI Taxonomy" id="97005"/>
    <lineage>
        <taxon>Eukaryota</taxon>
        <taxon>Metazoa</taxon>
        <taxon>Ecdysozoa</taxon>
        <taxon>Nematoda</taxon>
        <taxon>Chromadorea</taxon>
        <taxon>Rhabditida</taxon>
        <taxon>Tylenchina</taxon>
        <taxon>Tylenchomorpha</taxon>
        <taxon>Tylenchoidea</taxon>
        <taxon>Heteroderidae</taxon>
        <taxon>Heteroderinae</taxon>
        <taxon>Heterodera</taxon>
    </lineage>
</organism>
<feature type="coiled-coil region" evidence="1">
    <location>
        <begin position="426"/>
        <end position="516"/>
    </location>
</feature>
<name>A0ABD2JHR0_HETSC</name>
<reference evidence="3 4" key="1">
    <citation type="submission" date="2024-10" db="EMBL/GenBank/DDBJ databases">
        <authorList>
            <person name="Kim D."/>
        </authorList>
    </citation>
    <scope>NUCLEOTIDE SEQUENCE [LARGE SCALE GENOMIC DNA]</scope>
    <source>
        <strain evidence="3">Taebaek</strain>
    </source>
</reference>
<proteinExistence type="predicted"/>
<comment type="caution">
    <text evidence="3">The sequence shown here is derived from an EMBL/GenBank/DDBJ whole genome shotgun (WGS) entry which is preliminary data.</text>
</comment>
<feature type="coiled-coil region" evidence="1">
    <location>
        <begin position="104"/>
        <end position="138"/>
    </location>
</feature>
<feature type="coiled-coil region" evidence="1">
    <location>
        <begin position="22"/>
        <end position="49"/>
    </location>
</feature>
<evidence type="ECO:0000313" key="3">
    <source>
        <dbReference type="EMBL" id="KAL3090115.1"/>
    </source>
</evidence>
<accession>A0ABD2JHR0</accession>
<dbReference type="Proteomes" id="UP001620645">
    <property type="component" value="Unassembled WGS sequence"/>
</dbReference>
<feature type="region of interest" description="Disordered" evidence="2">
    <location>
        <begin position="542"/>
        <end position="570"/>
    </location>
</feature>
<feature type="compositionally biased region" description="Basic residues" evidence="2">
    <location>
        <begin position="551"/>
        <end position="560"/>
    </location>
</feature>
<evidence type="ECO:0000256" key="1">
    <source>
        <dbReference type="SAM" id="Coils"/>
    </source>
</evidence>
<protein>
    <submittedName>
        <fullName evidence="3">Uncharacterized protein</fullName>
    </submittedName>
</protein>
<dbReference type="EMBL" id="JBICCN010000143">
    <property type="protein sequence ID" value="KAL3090115.1"/>
    <property type="molecule type" value="Genomic_DNA"/>
</dbReference>
<sequence length="570" mass="65373">MESLNMDAGLSLNSSGHSTFALAEKENQIEQMRRKVRVLESDNAELRTTLPRLKDAQGKDCTGEMIKMNKELLSAKEQCERWRTDYIELTKKYDMFEKSTITQLDQKDKQMTQLRHQAMEMEEENGKLREKLENEKSRVWHLQRGEFEDQLATPKAVQNEGADDQLSTPKAHNQMLANIMSKIPQNVDVVEETYLCNVDDAEQLAAHLLMILETLDKNYHNANELQNDIFTFLASHSICSNNPEKFALLNSVYKKVTDNRLAQIRAGNEQFRSNMSVGDKDFDACMKHLAVHDSITLSSIPSFAGFSKEIAFQLETSTPEMDNDQNLTSGSFFAGNVTCRTSTLLEVCVRMFEKLRGTVEFFQNLLKMLGVSAEELGEDIAKKLEAMKLDLDVSVGEAQSMLSEGGGLAAIEDSFAQCRVEREQQINDMKVEIETMRKSQQDVEQKQFKLEQSLAEERDRMLKVTAERDAFARELRDRETEVERLNSEMKELQKQMEEMDQMKQMLQSEVHKMTNSELKEKVLVHSREELAKIFDTMEYTKSSCNSVVSSLRKKKPKIGKKQPTQDTQKQ</sequence>
<gene>
    <name evidence="3" type="ORF">niasHS_006567</name>
</gene>
<dbReference type="AlphaFoldDB" id="A0ABD2JHR0"/>
<keyword evidence="1" id="KW-0175">Coiled coil</keyword>